<dbReference type="Proteomes" id="UP001148838">
    <property type="component" value="Unassembled WGS sequence"/>
</dbReference>
<gene>
    <name evidence="2" type="ORF">ANN_09354</name>
</gene>
<name>A0ABQ8TP14_PERAM</name>
<feature type="coiled-coil region" evidence="1">
    <location>
        <begin position="107"/>
        <end position="155"/>
    </location>
</feature>
<dbReference type="InterPro" id="IPR036691">
    <property type="entry name" value="Endo/exonu/phosph_ase_sf"/>
</dbReference>
<evidence type="ECO:0000256" key="1">
    <source>
        <dbReference type="SAM" id="Coils"/>
    </source>
</evidence>
<reference evidence="2 3" key="1">
    <citation type="journal article" date="2022" name="Allergy">
        <title>Genome assembly and annotation of Periplaneta americana reveal a comprehensive cockroach allergen profile.</title>
        <authorList>
            <person name="Wang L."/>
            <person name="Xiong Q."/>
            <person name="Saelim N."/>
            <person name="Wang L."/>
            <person name="Nong W."/>
            <person name="Wan A.T."/>
            <person name="Shi M."/>
            <person name="Liu X."/>
            <person name="Cao Q."/>
            <person name="Hui J.H.L."/>
            <person name="Sookrung N."/>
            <person name="Leung T.F."/>
            <person name="Tungtrongchitr A."/>
            <person name="Tsui S.K.W."/>
        </authorList>
    </citation>
    <scope>NUCLEOTIDE SEQUENCE [LARGE SCALE GENOMIC DNA]</scope>
    <source>
        <strain evidence="2">PWHHKU_190912</strain>
    </source>
</reference>
<dbReference type="EMBL" id="JAJSOF020000005">
    <property type="protein sequence ID" value="KAJ4447349.1"/>
    <property type="molecule type" value="Genomic_DNA"/>
</dbReference>
<sequence length="358" mass="40470">MFDDDNNNDSGDYDAFYFRSDLQLTFLMYLVHIKGEQKLFNIVHDFEDTVMCIRECGVLQQVLTCTLFTRHRYRADDDKTHSQYFEESWRDPTILAGLANLIKDSIVSELKSALARNTEVIEKLEASLREKDERIASLERKLEDKQDALEQYQRRQSLRIFGIPENNNEDTDQIAIEVAAKSGSTWCIDCIEVNDLLSAAPHTNDFHFSEFPSTASPPPTPATPNPLPVPSTSALLKSSFSSHPNTLKVAHINSQSLLCHFNEVQSIFSPLPLHAILISETWLKPSLSSSLVSLDNYTLCRNDRIGKRGGGVAMYVRSDLPFKIVYQSSNEVLEHPEYLFIEVGASNKSASLELYTNP</sequence>
<evidence type="ECO:0000313" key="2">
    <source>
        <dbReference type="EMBL" id="KAJ4447349.1"/>
    </source>
</evidence>
<dbReference type="Gene3D" id="3.60.10.10">
    <property type="entry name" value="Endonuclease/exonuclease/phosphatase"/>
    <property type="match status" value="1"/>
</dbReference>
<evidence type="ECO:0000313" key="3">
    <source>
        <dbReference type="Proteomes" id="UP001148838"/>
    </source>
</evidence>
<keyword evidence="1" id="KW-0175">Coiled coil</keyword>
<organism evidence="2 3">
    <name type="scientific">Periplaneta americana</name>
    <name type="common">American cockroach</name>
    <name type="synonym">Blatta americana</name>
    <dbReference type="NCBI Taxonomy" id="6978"/>
    <lineage>
        <taxon>Eukaryota</taxon>
        <taxon>Metazoa</taxon>
        <taxon>Ecdysozoa</taxon>
        <taxon>Arthropoda</taxon>
        <taxon>Hexapoda</taxon>
        <taxon>Insecta</taxon>
        <taxon>Pterygota</taxon>
        <taxon>Neoptera</taxon>
        <taxon>Polyneoptera</taxon>
        <taxon>Dictyoptera</taxon>
        <taxon>Blattodea</taxon>
        <taxon>Blattoidea</taxon>
        <taxon>Blattidae</taxon>
        <taxon>Blattinae</taxon>
        <taxon>Periplaneta</taxon>
    </lineage>
</organism>
<proteinExistence type="predicted"/>
<comment type="caution">
    <text evidence="2">The sequence shown here is derived from an EMBL/GenBank/DDBJ whole genome shotgun (WGS) entry which is preliminary data.</text>
</comment>
<keyword evidence="3" id="KW-1185">Reference proteome</keyword>
<protein>
    <submittedName>
        <fullName evidence="2">Uncharacterized protein</fullName>
    </submittedName>
</protein>
<accession>A0ABQ8TP14</accession>
<dbReference type="SUPFAM" id="SSF56219">
    <property type="entry name" value="DNase I-like"/>
    <property type="match status" value="1"/>
</dbReference>